<dbReference type="RefSeq" id="XP_019018540.1">
    <property type="nucleotide sequence ID" value="XM_019159666.1"/>
</dbReference>
<reference evidence="2 3" key="1">
    <citation type="journal article" date="2016" name="Proc. Natl. Acad. Sci. U.S.A.">
        <title>Comparative genomics of biotechnologically important yeasts.</title>
        <authorList>
            <person name="Riley R."/>
            <person name="Haridas S."/>
            <person name="Wolfe K.H."/>
            <person name="Lopes M.R."/>
            <person name="Hittinger C.T."/>
            <person name="Goeker M."/>
            <person name="Salamov A.A."/>
            <person name="Wisecaver J.H."/>
            <person name="Long T.M."/>
            <person name="Calvey C.H."/>
            <person name="Aerts A.L."/>
            <person name="Barry K.W."/>
            <person name="Choi C."/>
            <person name="Clum A."/>
            <person name="Coughlan A.Y."/>
            <person name="Deshpande S."/>
            <person name="Douglass A.P."/>
            <person name="Hanson S.J."/>
            <person name="Klenk H.-P."/>
            <person name="LaButti K.M."/>
            <person name="Lapidus A."/>
            <person name="Lindquist E.A."/>
            <person name="Lipzen A.M."/>
            <person name="Meier-Kolthoff J.P."/>
            <person name="Ohm R.A."/>
            <person name="Otillar R.P."/>
            <person name="Pangilinan J.L."/>
            <person name="Peng Y."/>
            <person name="Rokas A."/>
            <person name="Rosa C.A."/>
            <person name="Scheuner C."/>
            <person name="Sibirny A.A."/>
            <person name="Slot J.C."/>
            <person name="Stielow J.B."/>
            <person name="Sun H."/>
            <person name="Kurtzman C.P."/>
            <person name="Blackwell M."/>
            <person name="Grigoriev I.V."/>
            <person name="Jeffries T.W."/>
        </authorList>
    </citation>
    <scope>NUCLEOTIDE SEQUENCE [LARGE SCALE GENOMIC DNA]</scope>
    <source>
        <strain evidence="2 3">NRRL Y-2026</strain>
    </source>
</reference>
<evidence type="ECO:0000256" key="1">
    <source>
        <dbReference type="SAM" id="MobiDB-lite"/>
    </source>
</evidence>
<sequence length="1136" mass="131172">MDFNKERFEKLAIERFPEILVEKMDKSDPTNTRMLRTATTILLLEYAQLENVRLPQYKAEKQAMELVGVFDFYYEYYIIGKHHPATEEEIEISNTLIKLLSSKEYNPTYQQLYRKYGKGAASPTACRKMFEYLQNHNLPKYDLATQTLSIDGKNLGEFAMLPMAKRRKMEFKDLKKVEPGSFDHLCRENDDAELFFGGLFTKCMEIFHERIGLTFQGIQATGFPNINDRFNLARFEKDTISDRSSPSDYMTDSNEENEEEEQMDDSSNSEEIEEDFASFLPPSDNVDKEPDCFGSDLDDDYSINSPEVLNLENIGQDETLVAAEIIATDVQKEITCLNSTQEIKSRFENKDEIFYEQIPHTSVSAFTSFLETGYYNLFATPTSYFTYCITINGVMSYDCANRYLKLGSDRGLVEKQDREIRHLHERVFEAWEKLATGVEIPFCPCNTHSYFFENTAKPCPSVKCNLQRTDALSFKYESLQSMMIAMYENCFIREEMSTNKSNSLVGSKTLSSVFNGRQYRESVLKEKSQHNTFVYNIGLSLDDCNLLSKSYLGVKVFLVTFFDLPESLRYEENWNHIPLVLSTKRETDGSTGEMAKILMKEIEFLTKIGIKIVNQGTKITLKVNLISITGNTVALKKITETLNSVSHNPCLYCKIRRTEGKIYLASLNSNNDSSADTNYKHSVAKVNQSLKVIKIETEFYRKLVSSGEFVDSSGWRIKAIPLVVHHTNLDIFRVLCPDLMDISYKNVFSLRICGVVCNKNMKNLDLNLHKKVVKRKTESVGYLSKSHLFEDMKELDKILTPAMLTTMIKAVDMKTLSHLFSFYFVPLMPYILMENNSNPYIQILKYLLECNCYIVAFVSRKVPLEFLESQNGTNPLKNSFIALILKIEEKVAEPGFEWLKLFFSLPTHQLVHMFDKWADFGSFKDNWCFETERACNRVKKSVKASTNSYTTLNKRLSILTLKKCLNVSSLKGNGFLCYYWGRCKKIKPVGELESKVNEFRTNIGPLYDELITRDLKFCMSRSTRIDTNGVNNYAKLLINDCWVYLKVLRLVAFEAEEKKGLLLKYSTVTVHTTWIPTVQKVFDFGFYTRVISEDNCVKWIWLDDSIKIYGLCVLEEYENVIIDKSPDFGILFRKHE</sequence>
<feature type="compositionally biased region" description="Polar residues" evidence="1">
    <location>
        <begin position="242"/>
        <end position="251"/>
    </location>
</feature>
<keyword evidence="3" id="KW-1185">Reference proteome</keyword>
<dbReference type="GeneID" id="30176353"/>
<organism evidence="2 3">
    <name type="scientific">Pichia membranifaciens NRRL Y-2026</name>
    <dbReference type="NCBI Taxonomy" id="763406"/>
    <lineage>
        <taxon>Eukaryota</taxon>
        <taxon>Fungi</taxon>
        <taxon>Dikarya</taxon>
        <taxon>Ascomycota</taxon>
        <taxon>Saccharomycotina</taxon>
        <taxon>Pichiomycetes</taxon>
        <taxon>Pichiales</taxon>
        <taxon>Pichiaceae</taxon>
        <taxon>Pichia</taxon>
    </lineage>
</organism>
<feature type="compositionally biased region" description="Acidic residues" evidence="1">
    <location>
        <begin position="253"/>
        <end position="274"/>
    </location>
</feature>
<accession>A0A1E3NMT6</accession>
<dbReference type="OrthoDB" id="10667593at2759"/>
<feature type="region of interest" description="Disordered" evidence="1">
    <location>
        <begin position="241"/>
        <end position="274"/>
    </location>
</feature>
<name>A0A1E3NMT6_9ASCO</name>
<dbReference type="EMBL" id="KV454002">
    <property type="protein sequence ID" value="ODQ47427.1"/>
    <property type="molecule type" value="Genomic_DNA"/>
</dbReference>
<dbReference type="Proteomes" id="UP000094455">
    <property type="component" value="Unassembled WGS sequence"/>
</dbReference>
<proteinExistence type="predicted"/>
<dbReference type="AlphaFoldDB" id="A0A1E3NMT6"/>
<gene>
    <name evidence="2" type="ORF">PICMEDRAFT_10424</name>
</gene>
<protein>
    <submittedName>
        <fullName evidence="2">Uncharacterized protein</fullName>
    </submittedName>
</protein>
<evidence type="ECO:0000313" key="3">
    <source>
        <dbReference type="Proteomes" id="UP000094455"/>
    </source>
</evidence>
<evidence type="ECO:0000313" key="2">
    <source>
        <dbReference type="EMBL" id="ODQ47427.1"/>
    </source>
</evidence>